<evidence type="ECO:0000313" key="2">
    <source>
        <dbReference type="Proteomes" id="UP000594051"/>
    </source>
</evidence>
<sequence length="188" mass="22305">MILKERINIATLFLLPLIANSKTHDFFTLTNNLCLERNSSPFVNVYIGDISKPFWDNHIFVLYDNSTNKTDYMLLRKELRELPSYCSDYDIIIDNKGYTIFVFELSKEDKVNIEYIFNGNYNLIHSDTKVKIMKFWKAEIESKLHTKLYEPSKTIWLNNMNINEEIISIKDEIDELDIFENEDIKIVI</sequence>
<dbReference type="GeneID" id="65128846"/>
<dbReference type="Proteomes" id="UP000594051">
    <property type="component" value="Segment"/>
</dbReference>
<dbReference type="RefSeq" id="YP_010110533.1">
    <property type="nucleotide sequence ID" value="NC_055872.1"/>
</dbReference>
<name>A0A7M1RVC0_9CAUD</name>
<protein>
    <submittedName>
        <fullName evidence="1">Uncharacterized protein</fullName>
    </submittedName>
</protein>
<evidence type="ECO:0000313" key="1">
    <source>
        <dbReference type="EMBL" id="QOR58375.1"/>
    </source>
</evidence>
<organism evidence="1 2">
    <name type="scientific">uncultured phage cr118_1</name>
    <dbReference type="NCBI Taxonomy" id="2772063"/>
    <lineage>
        <taxon>Viruses</taxon>
        <taxon>Duplodnaviria</taxon>
        <taxon>Heunggongvirae</taxon>
        <taxon>Uroviricota</taxon>
        <taxon>Caudoviricetes</taxon>
        <taxon>Crassvirales</taxon>
        <taxon>Suoliviridae</taxon>
        <taxon>Uncouvirinae</taxon>
        <taxon>Besingivirus</taxon>
        <taxon>Besingivirus coli</taxon>
    </lineage>
</organism>
<dbReference type="KEGG" id="vg:65128846"/>
<accession>A0A7M1RVC0</accession>
<keyword evidence="2" id="KW-1185">Reference proteome</keyword>
<reference evidence="1 2" key="1">
    <citation type="submission" date="2020-07" db="EMBL/GenBank/DDBJ databases">
        <title>Taxonomic proposal: Crassvirales, a new order of highly abundant and diverse bacterial viruses.</title>
        <authorList>
            <person name="Shkoporov A.N."/>
            <person name="Stockdale S.R."/>
            <person name="Guerin E."/>
            <person name="Ross R.P."/>
            <person name="Hill C."/>
        </authorList>
    </citation>
    <scope>NUCLEOTIDE SEQUENCE [LARGE SCALE GENOMIC DNA]</scope>
</reference>
<dbReference type="EMBL" id="MT774379">
    <property type="protein sequence ID" value="QOR58375.1"/>
    <property type="molecule type" value="Genomic_DNA"/>
</dbReference>
<proteinExistence type="predicted"/>